<accession>A0A2U1UY40</accession>
<protein>
    <submittedName>
        <fullName evidence="3">Glycosyl transferase</fullName>
    </submittedName>
</protein>
<dbReference type="Pfam" id="PF03808">
    <property type="entry name" value="Glyco_tran_WecG"/>
    <property type="match status" value="1"/>
</dbReference>
<dbReference type="Proteomes" id="UP000245048">
    <property type="component" value="Unassembled WGS sequence"/>
</dbReference>
<dbReference type="GO" id="GO:0016758">
    <property type="term" value="F:hexosyltransferase activity"/>
    <property type="evidence" value="ECO:0007669"/>
    <property type="project" value="TreeGrafter"/>
</dbReference>
<evidence type="ECO:0000256" key="1">
    <source>
        <dbReference type="ARBA" id="ARBA00022676"/>
    </source>
</evidence>
<dbReference type="EMBL" id="PDOA01000031">
    <property type="protein sequence ID" value="PWC26564.1"/>
    <property type="molecule type" value="Genomic_DNA"/>
</dbReference>
<evidence type="ECO:0000256" key="2">
    <source>
        <dbReference type="ARBA" id="ARBA00022679"/>
    </source>
</evidence>
<reference evidence="4" key="1">
    <citation type="submission" date="2017-10" db="EMBL/GenBank/DDBJ databases">
        <authorList>
            <person name="Toshchakov S.V."/>
            <person name="Goeva M.A."/>
        </authorList>
    </citation>
    <scope>NUCLEOTIDE SEQUENCE [LARGE SCALE GENOMIC DNA]</scope>
    <source>
        <strain evidence="4">JR1/69-1-13</strain>
    </source>
</reference>
<dbReference type="AlphaFoldDB" id="A0A2U1UY40"/>
<keyword evidence="1" id="KW-0328">Glycosyltransferase</keyword>
<comment type="caution">
    <text evidence="3">The sequence shown here is derived from an EMBL/GenBank/DDBJ whole genome shotgun (WGS) entry which is preliminary data.</text>
</comment>
<dbReference type="NCBIfam" id="TIGR00696">
    <property type="entry name" value="wecG_tagA_cpsF"/>
    <property type="match status" value="1"/>
</dbReference>
<dbReference type="CDD" id="cd06533">
    <property type="entry name" value="Glyco_transf_WecG_TagA"/>
    <property type="match status" value="1"/>
</dbReference>
<proteinExistence type="predicted"/>
<dbReference type="PANTHER" id="PTHR34136:SF1">
    <property type="entry name" value="UDP-N-ACETYL-D-MANNOSAMINURONIC ACID TRANSFERASE"/>
    <property type="match status" value="1"/>
</dbReference>
<organism evidence="3 4">
    <name type="scientific">Teichococcus aestuarii</name>
    <dbReference type="NCBI Taxonomy" id="568898"/>
    <lineage>
        <taxon>Bacteria</taxon>
        <taxon>Pseudomonadati</taxon>
        <taxon>Pseudomonadota</taxon>
        <taxon>Alphaproteobacteria</taxon>
        <taxon>Acetobacterales</taxon>
        <taxon>Roseomonadaceae</taxon>
        <taxon>Roseomonas</taxon>
    </lineage>
</organism>
<name>A0A2U1UY40_9PROT</name>
<evidence type="ECO:0000313" key="3">
    <source>
        <dbReference type="EMBL" id="PWC26564.1"/>
    </source>
</evidence>
<gene>
    <name evidence="3" type="ORF">CR165_22455</name>
</gene>
<keyword evidence="2 3" id="KW-0808">Transferase</keyword>
<evidence type="ECO:0000313" key="4">
    <source>
        <dbReference type="Proteomes" id="UP000245048"/>
    </source>
</evidence>
<dbReference type="InterPro" id="IPR004629">
    <property type="entry name" value="WecG_TagA_CpsF"/>
</dbReference>
<dbReference type="PANTHER" id="PTHR34136">
    <property type="match status" value="1"/>
</dbReference>
<keyword evidence="4" id="KW-1185">Reference proteome</keyword>
<sequence>MARVVRWTPSPRLAGGLILISGTSPIGVSVSTCALFSARPWAVLQPCPPTKLHSAQTAPTPQETSLSNLQTVATVSRVESRLADRSATLGSNTRILGIRVDDVPRSAIVARVVDAVRQRQRAYVVNANAHLLTVARDLPWLSELYDGADIAFCDGAGVQLAARLLHGRLFHRTTPPEWLPDVAAVLAPEGCTLYWLGGKPGVVERAAESYAGQTGLCSVGCQHGFFDHRAGSEDNARIVRHINETQPDILLINMGMPLQERWLYDHWHLLEVPVAITAGALVDHAAGHVRRPPRWVANLGLEWAVRLAVEPRRLWRRYMLGLPVFGVHILGELAMKKRERKV</sequence>